<dbReference type="InterPro" id="IPR009081">
    <property type="entry name" value="PP-bd_ACP"/>
</dbReference>
<dbReference type="PANTHER" id="PTHR45527">
    <property type="entry name" value="NONRIBOSOMAL PEPTIDE SYNTHETASE"/>
    <property type="match status" value="1"/>
</dbReference>
<keyword evidence="7" id="KW-1185">Reference proteome</keyword>
<evidence type="ECO:0000256" key="1">
    <source>
        <dbReference type="ARBA" id="ARBA00022450"/>
    </source>
</evidence>
<feature type="domain" description="Carrier" evidence="5">
    <location>
        <begin position="1108"/>
        <end position="1181"/>
    </location>
</feature>
<dbReference type="InterPro" id="IPR023213">
    <property type="entry name" value="CAT-like_dom_sf"/>
</dbReference>
<keyword evidence="3" id="KW-0436">Ligase</keyword>
<dbReference type="Gene3D" id="3.40.50.12780">
    <property type="entry name" value="N-terminal domain of ligase-like"/>
    <property type="match status" value="1"/>
</dbReference>
<dbReference type="PANTHER" id="PTHR45527:SF12">
    <property type="entry name" value="NONRIBOSOMAL PEPTIDE SYNTHETASE IVOA"/>
    <property type="match status" value="1"/>
</dbReference>
<dbReference type="CDD" id="cd05918">
    <property type="entry name" value="A_NRPS_SidN3_like"/>
    <property type="match status" value="1"/>
</dbReference>
<dbReference type="GO" id="GO:0031177">
    <property type="term" value="F:phosphopantetheine binding"/>
    <property type="evidence" value="ECO:0007669"/>
    <property type="project" value="TreeGrafter"/>
</dbReference>
<dbReference type="Gene3D" id="3.30.559.30">
    <property type="entry name" value="Nonribosomal peptide synthetase, condensation domain"/>
    <property type="match status" value="2"/>
</dbReference>
<dbReference type="NCBIfam" id="TIGR01733">
    <property type="entry name" value="AA-adenyl-dom"/>
    <property type="match status" value="1"/>
</dbReference>
<dbReference type="InterPro" id="IPR000873">
    <property type="entry name" value="AMP-dep_synth/lig_dom"/>
</dbReference>
<dbReference type="GO" id="GO:0043041">
    <property type="term" value="P:amino acid activation for nonribosomal peptide biosynthetic process"/>
    <property type="evidence" value="ECO:0007669"/>
    <property type="project" value="TreeGrafter"/>
</dbReference>
<evidence type="ECO:0000313" key="6">
    <source>
        <dbReference type="EMBL" id="KAK2027481.1"/>
    </source>
</evidence>
<dbReference type="PROSITE" id="PS50075">
    <property type="entry name" value="CARRIER"/>
    <property type="match status" value="2"/>
</dbReference>
<organism evidence="6 7">
    <name type="scientific">Colletotrichum zoysiae</name>
    <dbReference type="NCBI Taxonomy" id="1216348"/>
    <lineage>
        <taxon>Eukaryota</taxon>
        <taxon>Fungi</taxon>
        <taxon>Dikarya</taxon>
        <taxon>Ascomycota</taxon>
        <taxon>Pezizomycotina</taxon>
        <taxon>Sordariomycetes</taxon>
        <taxon>Hypocreomycetidae</taxon>
        <taxon>Glomerellales</taxon>
        <taxon>Glomerellaceae</taxon>
        <taxon>Colletotrichum</taxon>
        <taxon>Colletotrichum graminicola species complex</taxon>
    </lineage>
</organism>
<evidence type="ECO:0000256" key="2">
    <source>
        <dbReference type="ARBA" id="ARBA00022553"/>
    </source>
</evidence>
<name>A0AAD9HEA4_9PEZI</name>
<evidence type="ECO:0000313" key="7">
    <source>
        <dbReference type="Proteomes" id="UP001232148"/>
    </source>
</evidence>
<dbReference type="SUPFAM" id="SSF47336">
    <property type="entry name" value="ACP-like"/>
    <property type="match status" value="2"/>
</dbReference>
<dbReference type="Pfam" id="PF00550">
    <property type="entry name" value="PP-binding"/>
    <property type="match status" value="2"/>
</dbReference>
<dbReference type="InterPro" id="IPR001242">
    <property type="entry name" value="Condensation_dom"/>
</dbReference>
<dbReference type="GO" id="GO:0044550">
    <property type="term" value="P:secondary metabolite biosynthetic process"/>
    <property type="evidence" value="ECO:0007669"/>
    <property type="project" value="TreeGrafter"/>
</dbReference>
<keyword evidence="2" id="KW-0597">Phosphoprotein</keyword>
<dbReference type="InterPro" id="IPR036736">
    <property type="entry name" value="ACP-like_sf"/>
</dbReference>
<dbReference type="CDD" id="cd19545">
    <property type="entry name" value="FUM14_C_NRPS-like"/>
    <property type="match status" value="1"/>
</dbReference>
<dbReference type="GO" id="GO:0005737">
    <property type="term" value="C:cytoplasm"/>
    <property type="evidence" value="ECO:0007669"/>
    <property type="project" value="TreeGrafter"/>
</dbReference>
<dbReference type="InterPro" id="IPR010071">
    <property type="entry name" value="AA_adenyl_dom"/>
</dbReference>
<dbReference type="Pfam" id="PF00668">
    <property type="entry name" value="Condensation"/>
    <property type="match status" value="2"/>
</dbReference>
<dbReference type="InterPro" id="IPR020845">
    <property type="entry name" value="AMP-binding_CS"/>
</dbReference>
<evidence type="ECO:0000256" key="4">
    <source>
        <dbReference type="SAM" id="MobiDB-lite"/>
    </source>
</evidence>
<dbReference type="GO" id="GO:0016874">
    <property type="term" value="F:ligase activity"/>
    <property type="evidence" value="ECO:0007669"/>
    <property type="project" value="UniProtKB-KW"/>
</dbReference>
<dbReference type="SUPFAM" id="SSF52777">
    <property type="entry name" value="CoA-dependent acyltransferases"/>
    <property type="match status" value="4"/>
</dbReference>
<dbReference type="EMBL" id="MU842894">
    <property type="protein sequence ID" value="KAK2027481.1"/>
    <property type="molecule type" value="Genomic_DNA"/>
</dbReference>
<sequence>MGDSTVLVFDDEVAKAKLRGIWGDVLDLDPSLIEDDDSFFDLGGDSILAHDVVLAAEQQGLLLDMRTVFLSTSFKEMSEAVMLPSYDPDMDKEKELGDLGQTTDEPPNDTPVEYPDSTNLELARACGVSISDIEQVYRCSPIQESLMTDIDGHRNPYVLQCVFALERNTPLTRFQLAWDETVRANPILRTRVCHSEPSGSFLNVVVDDKPLWTEETTDLAQYLDRDAALPMKPGDAFFRYCIVTDASDEDQRHFVWTAHHALCDADSLENIIVDVARRYQGQALPERPSFHKFVDSIYRSPTIDEQENFWKRSLGNAEPAIYPPAGSKDGDLHPALTGFLEWPLSLPRTPPSGLTTALLLRAAWAVLISRYTGSNTIAFDVVNNGHTPAFRDVVGPTINVVPALVTVDPDASVTSFLSDVLVRAAKAMPFEHAGMSNIRKILADSGSAAVAAGQSRTLFVVQPAEVFTGAADAMRVLGLQYLEQVGKREKHPYPLVLTLTLLSNTSVGLRVQYDDRVLSKQAAGYLVHHYQQVLTGLAEATEENRMGFISPFCEYDMSHIRRWNEERFPSENTCVHHLFQRQAARQPSAVAIRSADMSLTYRDLDEMSTSLAVHLSQLGVAPGSRVGVCFEKSIWTAVSILAVFKAGAIYVPIERGHPKSRIEEVIALAQIELVMTSVASVCAMEAIDVKTVLVDKGCQRRRYSEEKQLPTTFPSSIAYILFTSGTTGKPKGIVMPHASICTSIKHHTAAFGMGPHTRTLQFGAHTFDLSIGEFFSTLAAGGCVCIPSEEERLEDLAGMITRLRVNTLLVVPTVLGLLDPVKVPTLETVVLAGEPIPQETVARWAGRVTLHCAYGPSETAVWCSGNLGVSPNDDAANIGCGIGANMWIVERGDHEKLAAVGCVGEILISGPLVGAGYLADETATAAAFVTAPDWLRAIDPTCGVVYKSGDLARYKFDGTMRIMGRTDAQVKLRGHRTELGEIESRVMEHGMITVAQAVVPAAGPFEGQLVVVFSSRNPVLRDAAPSSDIRISRDGFALVEDLRVHAALRLPDYMLPSAWIPAEEVPLLISGKIDRRQLRDWVQAMAPDSHAELLVGASNVEKVHVAPGSTADRIRHLWSDVLGIPPDRISANTPFLAVGGDSIAAIKVVAQGRKTGLQLSVRGLLGTKTLETLAVLSDNSSVADVVFPAAEENNTDGLRGTETLLPPFRASLETKLGTTSGYVVEDAYLLSPIQRVILRARTADPSLFVLSLKMEFKSRDSQPVSLGRLARAWEYTVARFPILRSVFFSNADGILDPIQVVLHGVRPNMYVVTAPQVEAMPTFDSVGAPSVDDCRLPHRALVLQHSDRCFICLEFDHLVIDGWSLQLVKTALMESYEADSPRGVLSQSPPYKDYVNAHSPDHTEADDKHWTSVLRGQKPSLLSLTSSVIRREPPPPDYHSAGPRKIFHLGQIEAESLSAFSTAHGVTPASIFDAAWAQTLGHYTGSPDVVFDYVLSCRDDAIVESSFDIVGPLLNVLPYHLSGVSAKSGAEALALLARRMQEQRMRDRQHARTDVAANAEKRRPAMVETGRWVLEEELESTRDPWHFDLLVRVLQLSEDNALLVYIEFDPHVFDSEGMRNVAGHYWNRIQVAVS</sequence>
<evidence type="ECO:0000256" key="3">
    <source>
        <dbReference type="ARBA" id="ARBA00022598"/>
    </source>
</evidence>
<dbReference type="Gene3D" id="1.10.1200.10">
    <property type="entry name" value="ACP-like"/>
    <property type="match status" value="2"/>
</dbReference>
<gene>
    <name evidence="6" type="ORF">LX32DRAFT_683828</name>
</gene>
<dbReference type="SUPFAM" id="SSF56801">
    <property type="entry name" value="Acetyl-CoA synthetase-like"/>
    <property type="match status" value="1"/>
</dbReference>
<dbReference type="Gene3D" id="3.30.300.30">
    <property type="match status" value="1"/>
</dbReference>
<evidence type="ECO:0000259" key="5">
    <source>
        <dbReference type="PROSITE" id="PS50075"/>
    </source>
</evidence>
<dbReference type="Gene3D" id="3.30.559.10">
    <property type="entry name" value="Chloramphenicol acetyltransferase-like domain"/>
    <property type="match status" value="2"/>
</dbReference>
<dbReference type="InterPro" id="IPR045851">
    <property type="entry name" value="AMP-bd_C_sf"/>
</dbReference>
<protein>
    <submittedName>
        <fullName evidence="6">Non-ribosomal peptide synthetase module</fullName>
    </submittedName>
</protein>
<feature type="region of interest" description="Disordered" evidence="4">
    <location>
        <begin position="86"/>
        <end position="115"/>
    </location>
</feature>
<feature type="domain" description="Carrier" evidence="5">
    <location>
        <begin position="9"/>
        <end position="85"/>
    </location>
</feature>
<dbReference type="Proteomes" id="UP001232148">
    <property type="component" value="Unassembled WGS sequence"/>
</dbReference>
<accession>A0AAD9HEA4</accession>
<comment type="caution">
    <text evidence="6">The sequence shown here is derived from an EMBL/GenBank/DDBJ whole genome shotgun (WGS) entry which is preliminary data.</text>
</comment>
<proteinExistence type="predicted"/>
<dbReference type="PROSITE" id="PS00455">
    <property type="entry name" value="AMP_BINDING"/>
    <property type="match status" value="1"/>
</dbReference>
<dbReference type="InterPro" id="IPR042099">
    <property type="entry name" value="ANL_N_sf"/>
</dbReference>
<keyword evidence="1" id="KW-0596">Phosphopantetheine</keyword>
<dbReference type="Pfam" id="PF00501">
    <property type="entry name" value="AMP-binding"/>
    <property type="match status" value="1"/>
</dbReference>
<reference evidence="6" key="1">
    <citation type="submission" date="2021-06" db="EMBL/GenBank/DDBJ databases">
        <title>Comparative genomics, transcriptomics and evolutionary studies reveal genomic signatures of adaptation to plant cell wall in hemibiotrophic fungi.</title>
        <authorList>
            <consortium name="DOE Joint Genome Institute"/>
            <person name="Baroncelli R."/>
            <person name="Diaz J.F."/>
            <person name="Benocci T."/>
            <person name="Peng M."/>
            <person name="Battaglia E."/>
            <person name="Haridas S."/>
            <person name="Andreopoulos W."/>
            <person name="Labutti K."/>
            <person name="Pangilinan J."/>
            <person name="Floch G.L."/>
            <person name="Makela M.R."/>
            <person name="Henrissat B."/>
            <person name="Grigoriev I.V."/>
            <person name="Crouch J.A."/>
            <person name="De Vries R.P."/>
            <person name="Sukno S.A."/>
            <person name="Thon M.R."/>
        </authorList>
    </citation>
    <scope>NUCLEOTIDE SEQUENCE</scope>
    <source>
        <strain evidence="6">MAFF235873</strain>
    </source>
</reference>